<dbReference type="GO" id="GO:1990130">
    <property type="term" value="C:GATOR1 complex"/>
    <property type="evidence" value="ECO:0007669"/>
    <property type="project" value="TreeGrafter"/>
</dbReference>
<dbReference type="GO" id="GO:1904262">
    <property type="term" value="P:negative regulation of TORC1 signaling"/>
    <property type="evidence" value="ECO:0007669"/>
    <property type="project" value="TreeGrafter"/>
</dbReference>
<dbReference type="GO" id="GO:0010508">
    <property type="term" value="P:positive regulation of autophagy"/>
    <property type="evidence" value="ECO:0007669"/>
    <property type="project" value="TreeGrafter"/>
</dbReference>
<evidence type="ECO:0000256" key="1">
    <source>
        <dbReference type="ARBA" id="ARBA00008433"/>
    </source>
</evidence>
<proteinExistence type="inferred from homology"/>
<dbReference type="EMBL" id="LC527470">
    <property type="protein sequence ID" value="BCA90178.1"/>
    <property type="molecule type" value="Genomic_DNA"/>
</dbReference>
<sequence length="581" mass="66484">MSSDGFTPIISMFYSVFHPTEGTKVVCQVPNGSIVPVDRNKDSSSMSVPLFDFDSIKNYVIPKPALCNKLVTFKISSYRVVGFPVNIYASQYARNSFSFNLCFVFKYEDDTTPYEGHVKRLGRMFRALEEQSQMLSKAEKNHEVYFKAQTEIEQKTWSKTSNYIRTIHDENVGDEITFSNQNIENSESDGLILSSIESLVQQIYQDLNNYSECLIPIDAANSVDIKLFPIFPPPPEVNAYDVPIATVKLEAMVDPLWDPTMLRILPFIDGINSVKKISILADSDYELTKQCIQHLIHFRSVAMLDIFQFSNCYAPTSQISNLLRDPTVASECLAYVISPTGTFSNLPFQTERASKHNYDTEIASTRSSILEGDKPPRFPESQPSFSPKTGSIFQNKHDSKTTFVPLPSKATLFYLYRSMNQNYTLKQWYIENNKLLTHIDIRRFITFGVLRGLIYRVRSYPISNKLSSYADVTPVYTHQKDHRRGAYKNFIPPANQLNPSSKTINEDEEEKSAQSLDEQDDKRIDSFDLDSQHMKRQQELKLSSLLKRCRDFDAICTEMNLSKSELTNLLSRIGEWNVINS</sequence>
<dbReference type="InterPro" id="IPR009348">
    <property type="entry name" value="NPR2-like"/>
</dbReference>
<protein>
    <submittedName>
        <fullName evidence="3">Nitrogen permease regulator</fullName>
    </submittedName>
</protein>
<gene>
    <name evidence="3" type="primary">NPR2</name>
</gene>
<comment type="similarity">
    <text evidence="1">Belongs to the NPR2 family.</text>
</comment>
<dbReference type="GO" id="GO:0005096">
    <property type="term" value="F:GTPase activator activity"/>
    <property type="evidence" value="ECO:0007669"/>
    <property type="project" value="TreeGrafter"/>
</dbReference>
<dbReference type="AlphaFoldDB" id="A0A7R6UXV6"/>
<name>A0A7R6UXV6_9ASCO</name>
<organism evidence="3">
    <name type="scientific">Ogataea thermomethanolica</name>
    <name type="common">nom. inval.</name>
    <dbReference type="NCBI Taxonomy" id="310468"/>
    <lineage>
        <taxon>Eukaryota</taxon>
        <taxon>Fungi</taxon>
        <taxon>Dikarya</taxon>
        <taxon>Ascomycota</taxon>
        <taxon>Saccharomycotina</taxon>
        <taxon>Pichiomycetes</taxon>
        <taxon>Pichiales</taxon>
        <taxon>Pichiaceae</taxon>
        <taxon>Ogataea</taxon>
    </lineage>
</organism>
<evidence type="ECO:0000256" key="2">
    <source>
        <dbReference type="SAM" id="MobiDB-lite"/>
    </source>
</evidence>
<accession>A0A7R6UXV6</accession>
<dbReference type="PANTHER" id="PTHR12991">
    <property type="entry name" value="NITROGEN PERMEASE REGULATOR 2/TUMOR SUPPRESSOR CANDIDATE 4"/>
    <property type="match status" value="1"/>
</dbReference>
<dbReference type="GO" id="GO:0005774">
    <property type="term" value="C:vacuolar membrane"/>
    <property type="evidence" value="ECO:0007669"/>
    <property type="project" value="TreeGrafter"/>
</dbReference>
<reference evidence="3" key="1">
    <citation type="journal article" date="2021" name="Yeast">
        <title>Identification of proteins responsive to heterologous protein production in thermotolerant methylotrophic yeast Ogataea thermomethanolica TBRC656.</title>
        <authorList>
            <person name="Phithakrotchanakoon C."/>
            <person name="Puseenam A."/>
            <person name="Kruasuwan W."/>
            <person name="Likhitrattanapisal S."/>
            <person name="Phaonakrop N."/>
            <person name="Roytrakul S."/>
            <person name="Ingsriswang S."/>
            <person name="Tanapongpipat S."/>
            <person name="Roongsawang N."/>
        </authorList>
    </citation>
    <scope>NUCLEOTIDE SEQUENCE</scope>
    <source>
        <strain evidence="3">TBRC656</strain>
    </source>
</reference>
<evidence type="ECO:0000313" key="3">
    <source>
        <dbReference type="EMBL" id="BCA90178.1"/>
    </source>
</evidence>
<feature type="region of interest" description="Disordered" evidence="2">
    <location>
        <begin position="489"/>
        <end position="519"/>
    </location>
</feature>
<dbReference type="PANTHER" id="PTHR12991:SF10">
    <property type="entry name" value="GATOR COMPLEX PROTEIN NPRL2"/>
    <property type="match status" value="1"/>
</dbReference>
<dbReference type="Pfam" id="PF06218">
    <property type="entry name" value="NPR2"/>
    <property type="match status" value="1"/>
</dbReference>